<protein>
    <recommendedName>
        <fullName evidence="2">CorA-like transporter domain-containing protein</fullName>
    </recommendedName>
</protein>
<evidence type="ECO:0000256" key="1">
    <source>
        <dbReference type="SAM" id="Phobius"/>
    </source>
</evidence>
<dbReference type="AlphaFoldDB" id="A0A2J6TJG3"/>
<dbReference type="EMBL" id="KZ613782">
    <property type="protein sequence ID" value="PMD63144.1"/>
    <property type="molecule type" value="Genomic_DNA"/>
</dbReference>
<evidence type="ECO:0000259" key="2">
    <source>
        <dbReference type="Pfam" id="PF26616"/>
    </source>
</evidence>
<dbReference type="GeneID" id="36580018"/>
<evidence type="ECO:0000313" key="4">
    <source>
        <dbReference type="Proteomes" id="UP000235371"/>
    </source>
</evidence>
<dbReference type="Pfam" id="PF26616">
    <property type="entry name" value="CorA-like"/>
    <property type="match status" value="1"/>
</dbReference>
<feature type="transmembrane region" description="Helical" evidence="1">
    <location>
        <begin position="425"/>
        <end position="447"/>
    </location>
</feature>
<dbReference type="RefSeq" id="XP_024740048.1">
    <property type="nucleotide sequence ID" value="XM_024871936.1"/>
</dbReference>
<dbReference type="OrthoDB" id="3527743at2759"/>
<dbReference type="STRING" id="1095630.A0A2J6TJG3"/>
<dbReference type="Gene3D" id="1.20.58.340">
    <property type="entry name" value="Magnesium transport protein CorA, transmembrane region"/>
    <property type="match status" value="1"/>
</dbReference>
<name>A0A2J6TJG3_9HELO</name>
<dbReference type="InterPro" id="IPR058257">
    <property type="entry name" value="CorA-like_dom"/>
</dbReference>
<dbReference type="InParanoid" id="A0A2J6TJG3"/>
<accession>A0A2J6TJG3</accession>
<sequence length="463" mass="53024">MEKVDANVPELSPWSSGSNISDAYAFDVAHYTRLLVENSKRLFVQDDQLWVKVIEVGERDIVFRNFLEFDTYLRSSIFVGTRIIFVPQRFSWDNLLISEAGLRLLLSHFKIFPALIDVVNAFGAQTSSESDSISACHSYVRANISECCYVARHVEAHGREELDDPWSIRQMGVYHQRNVWDNTNTFVIFNPSKTFQQRLKDAQINSTRLPTWRDIHTLAASCSTTPWRRYISHIELKLAQLKTKAHLSAVAESDTPQMKPKLKIEFEDTQNIEVIHDKLHKVNHILVSNLNVFKILSNLMKGNSGVQDQFETGENRLAFCTDETEMQNRRVNTLFQRINAASGLMRNIIDFRGLEALKTSSAMSTELSQLAHKRAEKSQKDARTITTVTVFTMIFLPASFVSQFLSMGYIELDTHDRVSLKFGSGMWIFGIMTLFLLIVTLGSWLWLEIRARRPKNLGDCEAN</sequence>
<gene>
    <name evidence="3" type="ORF">K444DRAFT_329025</name>
</gene>
<feature type="transmembrane region" description="Helical" evidence="1">
    <location>
        <begin position="384"/>
        <end position="405"/>
    </location>
</feature>
<keyword evidence="4" id="KW-1185">Reference proteome</keyword>
<keyword evidence="1" id="KW-1133">Transmembrane helix</keyword>
<evidence type="ECO:0000313" key="3">
    <source>
        <dbReference type="EMBL" id="PMD63144.1"/>
    </source>
</evidence>
<reference evidence="3 4" key="1">
    <citation type="submission" date="2016-04" db="EMBL/GenBank/DDBJ databases">
        <title>A degradative enzymes factory behind the ericoid mycorrhizal symbiosis.</title>
        <authorList>
            <consortium name="DOE Joint Genome Institute"/>
            <person name="Martino E."/>
            <person name="Morin E."/>
            <person name="Grelet G."/>
            <person name="Kuo A."/>
            <person name="Kohler A."/>
            <person name="Daghino S."/>
            <person name="Barry K."/>
            <person name="Choi C."/>
            <person name="Cichocki N."/>
            <person name="Clum A."/>
            <person name="Copeland A."/>
            <person name="Hainaut M."/>
            <person name="Haridas S."/>
            <person name="Labutti K."/>
            <person name="Lindquist E."/>
            <person name="Lipzen A."/>
            <person name="Khouja H.-R."/>
            <person name="Murat C."/>
            <person name="Ohm R."/>
            <person name="Olson A."/>
            <person name="Spatafora J."/>
            <person name="Veneault-Fourrey C."/>
            <person name="Henrissat B."/>
            <person name="Grigoriev I."/>
            <person name="Martin F."/>
            <person name="Perotto S."/>
        </authorList>
    </citation>
    <scope>NUCLEOTIDE SEQUENCE [LARGE SCALE GENOMIC DNA]</scope>
    <source>
        <strain evidence="3 4">E</strain>
    </source>
</reference>
<proteinExistence type="predicted"/>
<dbReference type="Proteomes" id="UP000235371">
    <property type="component" value="Unassembled WGS sequence"/>
</dbReference>
<keyword evidence="1" id="KW-0472">Membrane</keyword>
<keyword evidence="1" id="KW-0812">Transmembrane</keyword>
<feature type="domain" description="CorA-like transporter" evidence="2">
    <location>
        <begin position="24"/>
        <end position="245"/>
    </location>
</feature>
<organism evidence="3 4">
    <name type="scientific">Hyaloscypha bicolor E</name>
    <dbReference type="NCBI Taxonomy" id="1095630"/>
    <lineage>
        <taxon>Eukaryota</taxon>
        <taxon>Fungi</taxon>
        <taxon>Dikarya</taxon>
        <taxon>Ascomycota</taxon>
        <taxon>Pezizomycotina</taxon>
        <taxon>Leotiomycetes</taxon>
        <taxon>Helotiales</taxon>
        <taxon>Hyaloscyphaceae</taxon>
        <taxon>Hyaloscypha</taxon>
        <taxon>Hyaloscypha bicolor</taxon>
    </lineage>
</organism>